<name>A0A8C0W8T5_CASCN</name>
<evidence type="ECO:0000256" key="1">
    <source>
        <dbReference type="SAM" id="SignalP"/>
    </source>
</evidence>
<reference evidence="2" key="1">
    <citation type="submission" date="2023-09" db="UniProtKB">
        <authorList>
            <consortium name="Ensembl"/>
        </authorList>
    </citation>
    <scope>IDENTIFICATION</scope>
</reference>
<evidence type="ECO:0000313" key="2">
    <source>
        <dbReference type="Ensembl" id="ENSCCNP00000007764.1"/>
    </source>
</evidence>
<evidence type="ECO:0008006" key="3">
    <source>
        <dbReference type="Google" id="ProtNLM"/>
    </source>
</evidence>
<dbReference type="Ensembl" id="ENSCCNT00000010265.1">
    <property type="protein sequence ID" value="ENSCCNP00000007764.1"/>
    <property type="gene ID" value="ENSCCNG00000008243.1"/>
</dbReference>
<dbReference type="AlphaFoldDB" id="A0A8C0W8T5"/>
<protein>
    <recommendedName>
        <fullName evidence="3">Secreted protein</fullName>
    </recommendedName>
</protein>
<proteinExistence type="predicted"/>
<feature type="signal peptide" evidence="1">
    <location>
        <begin position="1"/>
        <end position="15"/>
    </location>
</feature>
<keyword evidence="1" id="KW-0732">Signal</keyword>
<accession>A0A8C0W8T5</accession>
<sequence length="103" mass="11251">MRLLWLCVLVPQCHCSFSGEAPYFKANTTIGRLIISLSTVLATILPGRRVSVLTVMSPQKSYLFPALMTRTETLPSCWACRTQQRGVRGCVCDCSCGIGLGPL</sequence>
<organism evidence="2">
    <name type="scientific">Castor canadensis</name>
    <name type="common">American beaver</name>
    <dbReference type="NCBI Taxonomy" id="51338"/>
    <lineage>
        <taxon>Eukaryota</taxon>
        <taxon>Metazoa</taxon>
        <taxon>Chordata</taxon>
        <taxon>Craniata</taxon>
        <taxon>Vertebrata</taxon>
        <taxon>Euteleostomi</taxon>
        <taxon>Mammalia</taxon>
        <taxon>Eutheria</taxon>
        <taxon>Euarchontoglires</taxon>
        <taxon>Glires</taxon>
        <taxon>Rodentia</taxon>
        <taxon>Castorimorpha</taxon>
        <taxon>Castoridae</taxon>
        <taxon>Castor</taxon>
    </lineage>
</organism>
<feature type="chain" id="PRO_5034538977" description="Secreted protein" evidence="1">
    <location>
        <begin position="16"/>
        <end position="103"/>
    </location>
</feature>